<evidence type="ECO:0000256" key="1">
    <source>
        <dbReference type="ARBA" id="ARBA00007249"/>
    </source>
</evidence>
<keyword evidence="3 7" id="KW-0251">Elongation factor</keyword>
<reference evidence="7 8" key="1">
    <citation type="journal article" date="2017" name="Nat. Ecol. Evol.">
        <title>Scallop genome provides insights into evolution of bilaterian karyotype and development.</title>
        <authorList>
            <person name="Wang S."/>
            <person name="Zhang J."/>
            <person name="Jiao W."/>
            <person name="Li J."/>
            <person name="Xun X."/>
            <person name="Sun Y."/>
            <person name="Guo X."/>
            <person name="Huan P."/>
            <person name="Dong B."/>
            <person name="Zhang L."/>
            <person name="Hu X."/>
            <person name="Sun X."/>
            <person name="Wang J."/>
            <person name="Zhao C."/>
            <person name="Wang Y."/>
            <person name="Wang D."/>
            <person name="Huang X."/>
            <person name="Wang R."/>
            <person name="Lv J."/>
            <person name="Li Y."/>
            <person name="Zhang Z."/>
            <person name="Liu B."/>
            <person name="Lu W."/>
            <person name="Hui Y."/>
            <person name="Liang J."/>
            <person name="Zhou Z."/>
            <person name="Hou R."/>
            <person name="Li X."/>
            <person name="Liu Y."/>
            <person name="Li H."/>
            <person name="Ning X."/>
            <person name="Lin Y."/>
            <person name="Zhao L."/>
            <person name="Xing Q."/>
            <person name="Dou J."/>
            <person name="Li Y."/>
            <person name="Mao J."/>
            <person name="Guo H."/>
            <person name="Dou H."/>
            <person name="Li T."/>
            <person name="Mu C."/>
            <person name="Jiang W."/>
            <person name="Fu Q."/>
            <person name="Fu X."/>
            <person name="Miao Y."/>
            <person name="Liu J."/>
            <person name="Yu Q."/>
            <person name="Li R."/>
            <person name="Liao H."/>
            <person name="Li X."/>
            <person name="Kong Y."/>
            <person name="Jiang Z."/>
            <person name="Chourrout D."/>
            <person name="Li R."/>
            <person name="Bao Z."/>
        </authorList>
    </citation>
    <scope>NUCLEOTIDE SEQUENCE [LARGE SCALE GENOMIC DNA]</scope>
    <source>
        <strain evidence="7 8">PY_sf001</strain>
    </source>
</reference>
<evidence type="ECO:0000259" key="6">
    <source>
        <dbReference type="Pfam" id="PF22594"/>
    </source>
</evidence>
<dbReference type="CDD" id="cd03705">
    <property type="entry name" value="EF1_alpha_III"/>
    <property type="match status" value="1"/>
</dbReference>
<dbReference type="Proteomes" id="UP000242188">
    <property type="component" value="Unassembled WGS sequence"/>
</dbReference>
<dbReference type="Pfam" id="PF22594">
    <property type="entry name" value="GTP-eEF1A_C"/>
    <property type="match status" value="1"/>
</dbReference>
<evidence type="ECO:0000256" key="4">
    <source>
        <dbReference type="ARBA" id="ARBA00022917"/>
    </source>
</evidence>
<comment type="caution">
    <text evidence="7">The sequence shown here is derived from an EMBL/GenBank/DDBJ whole genome shotgun (WGS) entry which is preliminary data.</text>
</comment>
<dbReference type="SUPFAM" id="SSF50465">
    <property type="entry name" value="EF-Tu/eEF-1alpha/eIF2-gamma C-terminal domain"/>
    <property type="match status" value="1"/>
</dbReference>
<dbReference type="STRING" id="6573.A0A210QIM8"/>
<dbReference type="AlphaFoldDB" id="A0A210QIM8"/>
<dbReference type="SUPFAM" id="SSF50447">
    <property type="entry name" value="Translation proteins"/>
    <property type="match status" value="1"/>
</dbReference>
<feature type="domain" description="GTP-eEF1A C-terminal" evidence="6">
    <location>
        <begin position="64"/>
        <end position="164"/>
    </location>
</feature>
<gene>
    <name evidence="7" type="ORF">KP79_PYT19625</name>
</gene>
<dbReference type="OrthoDB" id="342024at2759"/>
<evidence type="ECO:0000313" key="8">
    <source>
        <dbReference type="Proteomes" id="UP000242188"/>
    </source>
</evidence>
<protein>
    <submittedName>
        <fullName evidence="7">Elongation factor 1-alpha</fullName>
    </submittedName>
</protein>
<dbReference type="EMBL" id="NEDP02003489">
    <property type="protein sequence ID" value="OWF48549.1"/>
    <property type="molecule type" value="Genomic_DNA"/>
</dbReference>
<accession>A0A210QIM8</accession>
<dbReference type="FunFam" id="2.40.30.10:FF:000005">
    <property type="entry name" value="Elongation factor 1-alpha"/>
    <property type="match status" value="1"/>
</dbReference>
<keyword evidence="8" id="KW-1185">Reference proteome</keyword>
<dbReference type="InterPro" id="IPR054696">
    <property type="entry name" value="GTP-eEF1A_C"/>
</dbReference>
<evidence type="ECO:0000256" key="3">
    <source>
        <dbReference type="ARBA" id="ARBA00022768"/>
    </source>
</evidence>
<dbReference type="InterPro" id="IPR009000">
    <property type="entry name" value="Transl_B-barrel_sf"/>
</dbReference>
<organism evidence="7 8">
    <name type="scientific">Mizuhopecten yessoensis</name>
    <name type="common">Japanese scallop</name>
    <name type="synonym">Patinopecten yessoensis</name>
    <dbReference type="NCBI Taxonomy" id="6573"/>
    <lineage>
        <taxon>Eukaryota</taxon>
        <taxon>Metazoa</taxon>
        <taxon>Spiralia</taxon>
        <taxon>Lophotrochozoa</taxon>
        <taxon>Mollusca</taxon>
        <taxon>Bivalvia</taxon>
        <taxon>Autobranchia</taxon>
        <taxon>Pteriomorphia</taxon>
        <taxon>Pectinida</taxon>
        <taxon>Pectinoidea</taxon>
        <taxon>Pectinidae</taxon>
        <taxon>Mizuhopecten</taxon>
    </lineage>
</organism>
<dbReference type="GO" id="GO:0003746">
    <property type="term" value="F:translation elongation factor activity"/>
    <property type="evidence" value="ECO:0007669"/>
    <property type="project" value="UniProtKB-KW"/>
</dbReference>
<comment type="similarity">
    <text evidence="1">Belongs to the TRAFAC class translation factor GTPase superfamily. Classic translation factor GTPase family. EF-Tu/EF-1A subfamily.</text>
</comment>
<proteinExistence type="inferred from homology"/>
<dbReference type="Gene3D" id="2.40.30.10">
    <property type="entry name" value="Translation factors"/>
    <property type="match status" value="2"/>
</dbReference>
<dbReference type="GO" id="GO:0005525">
    <property type="term" value="F:GTP binding"/>
    <property type="evidence" value="ECO:0007669"/>
    <property type="project" value="UniProtKB-KW"/>
</dbReference>
<evidence type="ECO:0000313" key="7">
    <source>
        <dbReference type="EMBL" id="OWF48549.1"/>
    </source>
</evidence>
<name>A0A210QIM8_MIZYE</name>
<keyword evidence="4" id="KW-0648">Protein biosynthesis</keyword>
<dbReference type="PANTHER" id="PTHR44830">
    <property type="entry name" value="ELONGATION FACTOR 1 ALPHA"/>
    <property type="match status" value="1"/>
</dbReference>
<sequence length="185" mass="20164">MVVTFAPQNLTTEVKSLEMHHEQLPEAVPGQTVQFNVKNLTVRELKRGDVAGDSTNDPPKEVESFIAQLIILDHPGTIKAGYSPVIDCHTANIACKFVELLDKFDCGTGKSIEKNPESVKAGDGCIAKLVPLKPMCVERYSEYPPLGRFSVQGMRQTVAVGIIKEVVKKETVGKVTKSAMNAARN</sequence>
<keyword evidence="2" id="KW-0547">Nucleotide-binding</keyword>
<dbReference type="InterPro" id="IPR009001">
    <property type="entry name" value="Transl_elong_EF1A/Init_IF2_C"/>
</dbReference>
<dbReference type="PANTHER" id="PTHR44830:SF1">
    <property type="entry name" value="TR-TYPE G DOMAIN-CONTAINING PROTEIN"/>
    <property type="match status" value="1"/>
</dbReference>
<evidence type="ECO:0000256" key="2">
    <source>
        <dbReference type="ARBA" id="ARBA00022741"/>
    </source>
</evidence>
<keyword evidence="5" id="KW-0342">GTP-binding</keyword>
<evidence type="ECO:0000256" key="5">
    <source>
        <dbReference type="ARBA" id="ARBA00023134"/>
    </source>
</evidence>